<dbReference type="GO" id="GO:1990817">
    <property type="term" value="F:poly(A) RNA polymerase activity"/>
    <property type="evidence" value="ECO:0007669"/>
    <property type="project" value="UniProtKB-EC"/>
</dbReference>
<comment type="caution">
    <text evidence="17">The sequence shown here is derived from an EMBL/GenBank/DDBJ whole genome shotgun (WGS) entry which is preliminary data.</text>
</comment>
<keyword evidence="18" id="KW-1185">Reference proteome</keyword>
<comment type="cofactor">
    <cofactor evidence="13">
        <name>Mg(2+)</name>
        <dbReference type="ChEBI" id="CHEBI:18420"/>
    </cofactor>
    <text evidence="13">Binds 2 magnesium ions. Also active with manganese.</text>
</comment>
<organism evidence="17 18">
    <name type="scientific">Mortierella isabellina</name>
    <name type="common">Filamentous fungus</name>
    <name type="synonym">Umbelopsis isabellina</name>
    <dbReference type="NCBI Taxonomy" id="91625"/>
    <lineage>
        <taxon>Eukaryota</taxon>
        <taxon>Fungi</taxon>
        <taxon>Fungi incertae sedis</taxon>
        <taxon>Mucoromycota</taxon>
        <taxon>Mucoromycotina</taxon>
        <taxon>Umbelopsidomycetes</taxon>
        <taxon>Umbelopsidales</taxon>
        <taxon>Umbelopsidaceae</taxon>
        <taxon>Umbelopsis</taxon>
    </lineage>
</organism>
<dbReference type="GO" id="GO:0003723">
    <property type="term" value="F:RNA binding"/>
    <property type="evidence" value="ECO:0007669"/>
    <property type="project" value="InterPro"/>
</dbReference>
<dbReference type="EC" id="2.7.7.19" evidence="4"/>
<dbReference type="OrthoDB" id="412748at2759"/>
<evidence type="ECO:0000256" key="8">
    <source>
        <dbReference type="ARBA" id="ARBA00022741"/>
    </source>
</evidence>
<feature type="binding site" evidence="13">
    <location>
        <position position="98"/>
    </location>
    <ligand>
        <name>Mg(2+)</name>
        <dbReference type="ChEBI" id="CHEBI:18420"/>
        <label>1</label>
        <note>catalytic</note>
    </ligand>
</feature>
<accession>A0A8H7UJP4</accession>
<evidence type="ECO:0000256" key="7">
    <source>
        <dbReference type="ARBA" id="ARBA00022723"/>
    </source>
</evidence>
<dbReference type="Pfam" id="PF04928">
    <property type="entry name" value="PAP_central"/>
    <property type="match status" value="1"/>
</dbReference>
<feature type="binding site" evidence="12">
    <location>
        <begin position="83"/>
        <end position="85"/>
    </location>
    <ligand>
        <name>ATP</name>
        <dbReference type="ChEBI" id="CHEBI:30616"/>
    </ligand>
</feature>
<dbReference type="EMBL" id="JAEPQZ010000004">
    <property type="protein sequence ID" value="KAG2182288.1"/>
    <property type="molecule type" value="Genomic_DNA"/>
</dbReference>
<keyword evidence="11" id="KW-0539">Nucleus</keyword>
<evidence type="ECO:0000259" key="14">
    <source>
        <dbReference type="Pfam" id="PF04926"/>
    </source>
</evidence>
<proteinExistence type="inferred from homology"/>
<evidence type="ECO:0000256" key="11">
    <source>
        <dbReference type="ARBA" id="ARBA00023242"/>
    </source>
</evidence>
<dbReference type="SUPFAM" id="SSF81301">
    <property type="entry name" value="Nucleotidyltransferase"/>
    <property type="match status" value="1"/>
</dbReference>
<dbReference type="InterPro" id="IPR007012">
    <property type="entry name" value="PolA_pol_cen_dom"/>
</dbReference>
<feature type="domain" description="Poly(A) polymerase nucleotidyltransferase" evidence="16">
    <location>
        <begin position="5"/>
        <end position="197"/>
    </location>
</feature>
<comment type="cofactor">
    <cofactor evidence="1">
        <name>Mn(2+)</name>
        <dbReference type="ChEBI" id="CHEBI:29035"/>
    </cofactor>
</comment>
<dbReference type="InterPro" id="IPR011068">
    <property type="entry name" value="NuclTrfase_I-like_C"/>
</dbReference>
<comment type="subcellular location">
    <subcellularLocation>
        <location evidence="2">Nucleus</location>
    </subcellularLocation>
</comment>
<sequence>MKTYGVTPPLSEAEPTEREWRLNRSLNDVLVQERMVESEERTKLRESVLFELGLIVNDFVYQVTAEQQPPEIARQCVAKLFTFGSYRLGAHSEDSDIDTLCVCPRHIWREHFFTTLADILRRRPEVTELTPVSNAFVPVIKMVFSGIHIDLIYASLKLPTIPADLDLNDDLRIGELHAKSLRTINGPRTASEILALVPNVETFRTALKCIKLWARRRRIYSNAMGFLGGVAWAILVARVCQLYPNGCAATIISRFFRIFSSWSWPSPVVLKQIQNVNNAWEQKKSANHIMPIITPTNPAMCSTHNVTRSTMWIILAELRRASSIVDEIMLGTTSWQNLFKDHDFFDLYTFYIRLNVCSMDPSTQVAWCGRIESRLRHLVTWLENKGPILVAHPLTDVASKDHPELSHKEIQNVAFNDIVPNELSNSSSTYSANGKSTRKLYVAKYYIGLLLRPVNGIPKSLDLSKEIWKFIGNEMYTYEHFDDKSMGITAKIIR</sequence>
<feature type="binding site" evidence="12">
    <location>
        <begin position="96"/>
        <end position="98"/>
    </location>
    <ligand>
        <name>ATP</name>
        <dbReference type="ChEBI" id="CHEBI:30616"/>
    </ligand>
</feature>
<feature type="non-terminal residue" evidence="17">
    <location>
        <position position="1"/>
    </location>
</feature>
<dbReference type="GO" id="GO:0031123">
    <property type="term" value="P:RNA 3'-end processing"/>
    <property type="evidence" value="ECO:0007669"/>
    <property type="project" value="InterPro"/>
</dbReference>
<dbReference type="InterPro" id="IPR048840">
    <property type="entry name" value="PolA_pol_NTPase"/>
</dbReference>
<evidence type="ECO:0000313" key="17">
    <source>
        <dbReference type="EMBL" id="KAG2182288.1"/>
    </source>
</evidence>
<dbReference type="InterPro" id="IPR014492">
    <property type="entry name" value="PolyA_polymerase"/>
</dbReference>
<feature type="binding site" evidence="12">
    <location>
        <begin position="229"/>
        <end position="230"/>
    </location>
    <ligand>
        <name>ATP</name>
        <dbReference type="ChEBI" id="CHEBI:30616"/>
    </ligand>
</feature>
<protein>
    <recommendedName>
        <fullName evidence="4">polynucleotide adenylyltransferase</fullName>
        <ecNumber evidence="4">2.7.7.19</ecNumber>
    </recommendedName>
</protein>
<keyword evidence="6" id="KW-0808">Transferase</keyword>
<dbReference type="PIRSF" id="PIRSF018425">
    <property type="entry name" value="PolyA_polymerase"/>
    <property type="match status" value="1"/>
</dbReference>
<dbReference type="GO" id="GO:0046872">
    <property type="term" value="F:metal ion binding"/>
    <property type="evidence" value="ECO:0007669"/>
    <property type="project" value="UniProtKB-KW"/>
</dbReference>
<feature type="binding site" evidence="13">
    <location>
        <position position="150"/>
    </location>
    <ligand>
        <name>Mg(2+)</name>
        <dbReference type="ChEBI" id="CHEBI:18420"/>
        <label>2</label>
        <note>catalytic</note>
    </ligand>
</feature>
<keyword evidence="9 12" id="KW-0067">ATP-binding</keyword>
<dbReference type="CDD" id="cd05402">
    <property type="entry name" value="NT_PAP_TUTase"/>
    <property type="match status" value="1"/>
</dbReference>
<dbReference type="SUPFAM" id="SSF81631">
    <property type="entry name" value="PAP/OAS1 substrate-binding domain"/>
    <property type="match status" value="1"/>
</dbReference>
<keyword evidence="5" id="KW-0507">mRNA processing</keyword>
<dbReference type="Pfam" id="PF20750">
    <property type="entry name" value="PAP_NTPase"/>
    <property type="match status" value="1"/>
</dbReference>
<evidence type="ECO:0000256" key="6">
    <source>
        <dbReference type="ARBA" id="ARBA00022679"/>
    </source>
</evidence>
<feature type="domain" description="Poly(A) polymerase central" evidence="15">
    <location>
        <begin position="202"/>
        <end position="340"/>
    </location>
</feature>
<dbReference type="GO" id="GO:0005524">
    <property type="term" value="F:ATP binding"/>
    <property type="evidence" value="ECO:0007669"/>
    <property type="project" value="UniProtKB-KW"/>
</dbReference>
<feature type="binding site" evidence="13">
    <location>
        <position position="96"/>
    </location>
    <ligand>
        <name>Mg(2+)</name>
        <dbReference type="ChEBI" id="CHEBI:18420"/>
        <label>2</label>
        <note>catalytic</note>
    </ligand>
</feature>
<dbReference type="FunFam" id="3.30.460.10:FF:000002">
    <property type="entry name" value="Poly(A) polymerase alpha, putative"/>
    <property type="match status" value="1"/>
</dbReference>
<keyword evidence="8 12" id="KW-0547">Nucleotide-binding</keyword>
<dbReference type="GO" id="GO:0005634">
    <property type="term" value="C:nucleus"/>
    <property type="evidence" value="ECO:0007669"/>
    <property type="project" value="UniProtKB-SubCell"/>
</dbReference>
<feature type="domain" description="Poly(A) polymerase RNA-binding" evidence="14">
    <location>
        <begin position="343"/>
        <end position="493"/>
    </location>
</feature>
<feature type="binding site" evidence="13">
    <location>
        <position position="98"/>
    </location>
    <ligand>
        <name>Mg(2+)</name>
        <dbReference type="ChEBI" id="CHEBI:18420"/>
        <label>2</label>
        <note>catalytic</note>
    </ligand>
</feature>
<keyword evidence="10 13" id="KW-0460">Magnesium</keyword>
<name>A0A8H7UJP4_MORIS</name>
<dbReference type="Pfam" id="PF04926">
    <property type="entry name" value="PAP_RNA-bind"/>
    <property type="match status" value="1"/>
</dbReference>
<evidence type="ECO:0000313" key="18">
    <source>
        <dbReference type="Proteomes" id="UP000654370"/>
    </source>
</evidence>
<evidence type="ECO:0000256" key="9">
    <source>
        <dbReference type="ARBA" id="ARBA00022840"/>
    </source>
</evidence>
<dbReference type="Gene3D" id="1.10.1410.10">
    <property type="match status" value="1"/>
</dbReference>
<evidence type="ECO:0000256" key="1">
    <source>
        <dbReference type="ARBA" id="ARBA00001936"/>
    </source>
</evidence>
<dbReference type="Gene3D" id="3.30.70.590">
    <property type="entry name" value="Poly(A) polymerase predicted RNA binding domain"/>
    <property type="match status" value="1"/>
</dbReference>
<keyword evidence="7 13" id="KW-0479">Metal-binding</keyword>
<comment type="similarity">
    <text evidence="3">Belongs to the poly(A) polymerase family.</text>
</comment>
<evidence type="ECO:0000259" key="16">
    <source>
        <dbReference type="Pfam" id="PF20750"/>
    </source>
</evidence>
<evidence type="ECO:0000256" key="10">
    <source>
        <dbReference type="ARBA" id="ARBA00022842"/>
    </source>
</evidence>
<feature type="binding site" evidence="12">
    <location>
        <position position="220"/>
    </location>
    <ligand>
        <name>ATP</name>
        <dbReference type="ChEBI" id="CHEBI:30616"/>
    </ligand>
</feature>
<dbReference type="Proteomes" id="UP000654370">
    <property type="component" value="Unassembled WGS sequence"/>
</dbReference>
<dbReference type="Gene3D" id="3.30.460.10">
    <property type="entry name" value="Beta Polymerase, domain 2"/>
    <property type="match status" value="1"/>
</dbReference>
<dbReference type="InterPro" id="IPR007010">
    <property type="entry name" value="PolA_pol_RNA-bd_dom"/>
</dbReference>
<dbReference type="PANTHER" id="PTHR10682:SF10">
    <property type="entry name" value="POLYNUCLEOTIDE ADENYLYLTRANSFERASE"/>
    <property type="match status" value="1"/>
</dbReference>
<reference evidence="17" key="1">
    <citation type="submission" date="2020-12" db="EMBL/GenBank/DDBJ databases">
        <title>Metabolic potential, ecology and presence of endohyphal bacteria is reflected in genomic diversity of Mucoromycotina.</title>
        <authorList>
            <person name="Muszewska A."/>
            <person name="Okrasinska A."/>
            <person name="Steczkiewicz K."/>
            <person name="Drgas O."/>
            <person name="Orlowska M."/>
            <person name="Perlinska-Lenart U."/>
            <person name="Aleksandrzak-Piekarczyk T."/>
            <person name="Szatraj K."/>
            <person name="Zielenkiewicz U."/>
            <person name="Pilsyk S."/>
            <person name="Malc E."/>
            <person name="Mieczkowski P."/>
            <person name="Kruszewska J.S."/>
            <person name="Biernat P."/>
            <person name="Pawlowska J."/>
        </authorList>
    </citation>
    <scope>NUCLEOTIDE SEQUENCE</scope>
    <source>
        <strain evidence="17">WA0000067209</strain>
    </source>
</reference>
<evidence type="ECO:0000256" key="4">
    <source>
        <dbReference type="ARBA" id="ARBA00012388"/>
    </source>
</evidence>
<feature type="binding site" evidence="12">
    <location>
        <position position="211"/>
    </location>
    <ligand>
        <name>ATP</name>
        <dbReference type="ChEBI" id="CHEBI:30616"/>
    </ligand>
</feature>
<dbReference type="InterPro" id="IPR043519">
    <property type="entry name" value="NT_sf"/>
</dbReference>
<dbReference type="SUPFAM" id="SSF55003">
    <property type="entry name" value="PAP/Archaeal CCA-adding enzyme, C-terminal domain"/>
    <property type="match status" value="1"/>
</dbReference>
<dbReference type="FunFam" id="1.10.1410.10:FF:000001">
    <property type="entry name" value="Putative poly(A) polymerase gamma"/>
    <property type="match status" value="1"/>
</dbReference>
<evidence type="ECO:0000256" key="12">
    <source>
        <dbReference type="PIRSR" id="PIRSR018425-1"/>
    </source>
</evidence>
<dbReference type="AlphaFoldDB" id="A0A8H7UJP4"/>
<evidence type="ECO:0000256" key="3">
    <source>
        <dbReference type="ARBA" id="ARBA00010912"/>
    </source>
</evidence>
<evidence type="ECO:0000256" key="2">
    <source>
        <dbReference type="ARBA" id="ARBA00004123"/>
    </source>
</evidence>
<feature type="binding site" evidence="12">
    <location>
        <position position="150"/>
    </location>
    <ligand>
        <name>ATP</name>
        <dbReference type="ChEBI" id="CHEBI:30616"/>
    </ligand>
</feature>
<evidence type="ECO:0000256" key="5">
    <source>
        <dbReference type="ARBA" id="ARBA00022664"/>
    </source>
</evidence>
<evidence type="ECO:0000256" key="13">
    <source>
        <dbReference type="PIRSR" id="PIRSR018425-2"/>
    </source>
</evidence>
<gene>
    <name evidence="17" type="ORF">INT43_007215</name>
</gene>
<evidence type="ECO:0000259" key="15">
    <source>
        <dbReference type="Pfam" id="PF04928"/>
    </source>
</evidence>
<feature type="binding site" evidence="13">
    <location>
        <position position="96"/>
    </location>
    <ligand>
        <name>Mg(2+)</name>
        <dbReference type="ChEBI" id="CHEBI:18420"/>
        <label>1</label>
        <note>catalytic</note>
    </ligand>
</feature>
<dbReference type="PANTHER" id="PTHR10682">
    <property type="entry name" value="POLY A POLYMERASE"/>
    <property type="match status" value="1"/>
</dbReference>
<dbReference type="GO" id="GO:0006397">
    <property type="term" value="P:mRNA processing"/>
    <property type="evidence" value="ECO:0007669"/>
    <property type="project" value="UniProtKB-KW"/>
</dbReference>